<gene>
    <name evidence="2" type="ORF">AHMF7605_05080</name>
</gene>
<dbReference type="GO" id="GO:0007165">
    <property type="term" value="P:signal transduction"/>
    <property type="evidence" value="ECO:0007669"/>
    <property type="project" value="InterPro"/>
</dbReference>
<keyword evidence="3" id="KW-1185">Reference proteome</keyword>
<dbReference type="OrthoDB" id="7285215at2"/>
<dbReference type="Pfam" id="PF13676">
    <property type="entry name" value="TIR_2"/>
    <property type="match status" value="1"/>
</dbReference>
<dbReference type="PANTHER" id="PTHR16253">
    <property type="entry name" value="TETRATRICOPEPTIDE REPEAT PROTEIN 22"/>
    <property type="match status" value="1"/>
</dbReference>
<keyword evidence="2" id="KW-0675">Receptor</keyword>
<dbReference type="Proteomes" id="UP000240357">
    <property type="component" value="Unassembled WGS sequence"/>
</dbReference>
<dbReference type="PROSITE" id="PS50104">
    <property type="entry name" value="TIR"/>
    <property type="match status" value="1"/>
</dbReference>
<dbReference type="AlphaFoldDB" id="A0A2T2YBP6"/>
<comment type="caution">
    <text evidence="2">The sequence shown here is derived from an EMBL/GenBank/DDBJ whole genome shotgun (WGS) entry which is preliminary data.</text>
</comment>
<dbReference type="InterPro" id="IPR042342">
    <property type="entry name" value="TTC22"/>
</dbReference>
<dbReference type="PANTHER" id="PTHR16253:SF0">
    <property type="entry name" value="TETRATRICOPEPTIDE REPEAT PROTEIN 22"/>
    <property type="match status" value="1"/>
</dbReference>
<dbReference type="EMBL" id="PYFT01000001">
    <property type="protein sequence ID" value="PSR52942.1"/>
    <property type="molecule type" value="Genomic_DNA"/>
</dbReference>
<evidence type="ECO:0000313" key="3">
    <source>
        <dbReference type="Proteomes" id="UP000240357"/>
    </source>
</evidence>
<dbReference type="SMART" id="SM00255">
    <property type="entry name" value="TIR"/>
    <property type="match status" value="1"/>
</dbReference>
<evidence type="ECO:0000313" key="2">
    <source>
        <dbReference type="EMBL" id="PSR52942.1"/>
    </source>
</evidence>
<name>A0A2T2YBP6_9BACT</name>
<organism evidence="2 3">
    <name type="scientific">Adhaeribacter arboris</name>
    <dbReference type="NCBI Taxonomy" id="2072846"/>
    <lineage>
        <taxon>Bacteria</taxon>
        <taxon>Pseudomonadati</taxon>
        <taxon>Bacteroidota</taxon>
        <taxon>Cytophagia</taxon>
        <taxon>Cytophagales</taxon>
        <taxon>Hymenobacteraceae</taxon>
        <taxon>Adhaeribacter</taxon>
    </lineage>
</organism>
<sequence>MSINVFLSHTSVDKPFVRKLAKDLENHGINYWLDERDIKIGQSLIDKIRQGLDEVNYVAVILSPASISSSWVQREIDVAMNQEIKGKTVRVLPIMYQQCELPGFLLGKLYVDFTEESKYPDAFKKLVESMGIVFNKKVLESTFNSSTLWNAIDRAVSFNFRILSHPFHRPFQYIGMNVSNAAKAVDHIPNEVGNIIVDNEDCHMLLEAEGNFISYVEVEFKKTAPCQSNQEFDSEPLLGALSINPVELDLVRKQPHCHTYYDHRKKLKVNVLCTYEGGPLSVSFSTKYYGM</sequence>
<dbReference type="InterPro" id="IPR035897">
    <property type="entry name" value="Toll_tir_struct_dom_sf"/>
</dbReference>
<reference evidence="2 3" key="1">
    <citation type="submission" date="2018-03" db="EMBL/GenBank/DDBJ databases">
        <title>Adhaeribacter sp. HMF7605 Genome sequencing and assembly.</title>
        <authorList>
            <person name="Kang H."/>
            <person name="Kang J."/>
            <person name="Cha I."/>
            <person name="Kim H."/>
            <person name="Joh K."/>
        </authorList>
    </citation>
    <scope>NUCLEOTIDE SEQUENCE [LARGE SCALE GENOMIC DNA]</scope>
    <source>
        <strain evidence="2 3">HMF7605</strain>
    </source>
</reference>
<dbReference type="SUPFAM" id="SSF52200">
    <property type="entry name" value="Toll/Interleukin receptor TIR domain"/>
    <property type="match status" value="1"/>
</dbReference>
<accession>A0A2T2YBP6</accession>
<feature type="domain" description="TIR" evidence="1">
    <location>
        <begin position="1"/>
        <end position="130"/>
    </location>
</feature>
<proteinExistence type="predicted"/>
<evidence type="ECO:0000259" key="1">
    <source>
        <dbReference type="PROSITE" id="PS50104"/>
    </source>
</evidence>
<protein>
    <submittedName>
        <fullName evidence="2">Toll/interleukin-1 receptor domain-containing protein</fullName>
    </submittedName>
</protein>
<dbReference type="Gene3D" id="3.40.50.10140">
    <property type="entry name" value="Toll/interleukin-1 receptor homology (TIR) domain"/>
    <property type="match status" value="1"/>
</dbReference>
<dbReference type="RefSeq" id="WP_106927067.1">
    <property type="nucleotide sequence ID" value="NZ_PYFT01000001.1"/>
</dbReference>
<dbReference type="InterPro" id="IPR000157">
    <property type="entry name" value="TIR_dom"/>
</dbReference>